<evidence type="ECO:0000313" key="13">
    <source>
        <dbReference type="Proteomes" id="UP001501509"/>
    </source>
</evidence>
<dbReference type="InterPro" id="IPR011032">
    <property type="entry name" value="GroES-like_sf"/>
</dbReference>
<evidence type="ECO:0000313" key="12">
    <source>
        <dbReference type="EMBL" id="GAA2636906.1"/>
    </source>
</evidence>
<dbReference type="SUPFAM" id="SSF47336">
    <property type="entry name" value="ACP-like"/>
    <property type="match status" value="1"/>
</dbReference>
<dbReference type="CDD" id="cd00833">
    <property type="entry name" value="PKS"/>
    <property type="match status" value="1"/>
</dbReference>
<dbReference type="RefSeq" id="WP_344548927.1">
    <property type="nucleotide sequence ID" value="NZ_BAAATD010000021.1"/>
</dbReference>
<dbReference type="InterPro" id="IPR009081">
    <property type="entry name" value="PP-bd_ACP"/>
</dbReference>
<protein>
    <submittedName>
        <fullName evidence="12">Type I polyketide synthase</fullName>
    </submittedName>
</protein>
<dbReference type="InterPro" id="IPR049552">
    <property type="entry name" value="PKS_DH_N"/>
</dbReference>
<keyword evidence="6" id="KW-0012">Acyltransferase</keyword>
<dbReference type="PROSITE" id="PS52004">
    <property type="entry name" value="KS3_2"/>
    <property type="match status" value="1"/>
</dbReference>
<evidence type="ECO:0000259" key="9">
    <source>
        <dbReference type="PROSITE" id="PS50075"/>
    </source>
</evidence>
<evidence type="ECO:0000259" key="11">
    <source>
        <dbReference type="PROSITE" id="PS52019"/>
    </source>
</evidence>
<dbReference type="Gene3D" id="3.40.47.10">
    <property type="match status" value="1"/>
</dbReference>
<evidence type="ECO:0000256" key="8">
    <source>
        <dbReference type="SAM" id="MobiDB-lite"/>
    </source>
</evidence>
<dbReference type="SMART" id="SM00825">
    <property type="entry name" value="PKS_KS"/>
    <property type="match status" value="1"/>
</dbReference>
<dbReference type="SMART" id="SM00822">
    <property type="entry name" value="PKS_KR"/>
    <property type="match status" value="1"/>
</dbReference>
<sequence>MAATGQTGTGAVAIVGVGCRLPGGIADLTGLWSALAQGRDLVGTVPAERFEAERFVDGSMARTGKSYTAAGGFLDDIACFDAEFFGISPREAAQMDPQHRLLLETAVEALDDAAIDPAVLAGTDTGVFVGISDMAYGALQLSRPAEMNAYTMAGAASSIAANRVSHFLDLRGPSMAIDTACSSSLVAVERACQELWSGNSRVALAGGANVLLNPTAYVGFCQASMLSRKGRCAAFSAEADGFVRAEGAGMIVLKPLADAIADGDRIHAVIAGAGSNCDGRTMGLALPSAEAQEQLLRQVYARAGVSPDEMVYVEAHGTGTLVGDPAEATSLGRVLGMRRSRGALPIGSVKSNVGHLEPASGMAGLFKALLVLRHETIPASLHLDPLNPDIDFTGLGLEPVAAPRPLPDGPGRRFVGVNSFGFGGANAHLVLSPPPPVAETVEPPPPAQTGAAEEEQQRVLPLVASGRTPEAATSAAEMLADRVAAASPHELYDIAYTAVRRRALHPYRMAVLATGADQAAERLRTATPTRMLPSQESALGVVLMFSGNGSQWAGMGAELLADDTVFRQAVHQVDDALGPYLGWSVSAEMSLPPDEWRLSATEVAQPMLFAVQVGLVHQLRARGIEPAAVVGHSVGETAAAYAAGILTLDDAARVLAERSRAQALTAGCGRMAALGLTRDRAEELLAPFPEVEVAGVNAADQLTVSGPAEQLKLLAAEMAARKVFFRLLKLDYAFHSAAMEPVCDQLTAALDGLAPDSGTVPFISTLTGGPMDGTALEAEYWTRIVREPVLFAPAIDHLLERGHRMFVEIGPQPILRPYLRRIATARTTRTAGTAGTDAEAGHGDRFVSVATMRETNAGAQAVDAAAAELIAAGAEADWDRLFPRPGRVVELPAYPWQRERHWSGTPQAWTPRVGEGQLDHPLLGERLPTAEPSWHGRIEPALVPWLADHKLTGTVVWPAACHVEMALSAGRRVLGGPAELTWLEIDRPLVIPWDRAQEISVQLAVSPHDGLMSISSTETATGRPQALAHGRVRDLLGRPPGDVDLEELRARCPGEVDVQALYTTMADAGLTFGPMFRQLMGAWTGEGEALAAYRYPGDTADLDRYAVHPALLDGVLQAGAPLLAERLATGETFLPAAIAAVRLWRPPAAEGMVHVRDRTQVASEVCWDITVTDPDGAVTAELHGVRMRRLAGQAGTGPVRQHTVLRPAPHRDLPADRSPLPDDHQLAAAAGGRIERLREAWHRLPYASYTEPAEAAYAHGVTSVITGFLPDASAAFGIPDLRRHGLRTAAVPLVRSAVAIACRHGLLEPAGHERWRLARETERDALDARLTLEYPAFIAVTALMTRQLNHLPQLLRGQDDPLHLLLEDGSLPFFEQLYDVSPVCRFHNQVAAALMRQLVAAWPADRPLRILEVGAGTGGTTAALLPLLPPERTRYTFSDLSPAFFTRARNRFAAHDMVDYQTLDLNVDPVRQGFVEGGYDIVVAANALHTAGDLAAALGHVRRLLAPGGRLLAIESHDVVALQTIFGTLDGFWAHDDHDLRPSSPLLARDQWPGLLADCGFTDIVQTGDDQAPARDAYSVLLAATPDAPVTAPALPPAVDGPGWLLVTETPAETTLAERTAALLTARGADAVHTVTATADPQTWTELLNAHVHHPGGVTIVLLMADASAMRDGPSAMVDRATARAAILRALLTARQSIPLEARPTDNWPTLWVVTRPTGALPAPEQPLCPEDAAVWGMARTIASEHPDMAVIRLSLHRVEDPAHDAERLARELLTLSASERDRTDEQREDSPTSGSKREEDEIVLTPAGRFVPRETEVPASDYARVEQADQTAHDADDSPFVLRVDEPGLFYRLRWASTQPNEPGPGEVAIRVRAAALNYRDVMQVTGLLPVEAIEGTPSQHGVGLECAGTVTAVGDGVSGLAVGDRVAAVAPASLASHTVTRAEMVYAIADRMGFAEAATIPVAFLTVHHALGELARLSAGETVLVHGAAGGVGLAAIQYAKRCGATVIATAGNDTKREYLRALGVTHVLDSRTLDFVPQVLELTGGRGVDVVLNSLAGAALDRSLGLLAPGGRFLELGKRDIFGNQPLLLRPFRHNIAFFGVDLTTLISDRVQRRRLAADFTRSLNAGHYRPLPHSVYPAARVAEAFSLMQHSGHIGKVVVSLEPDDPVPVHVTPAPQRFDSGGTYLVTGGLGGFGAATARWLADHGARHLALLSRRGIEAPEAPALLDELNRQGVTATAYAADVSDPTAMSAVLDQIDATGHPLTGVVHAAMVLDDESLIELSDDRIRAVLAPKLAGAAILDTLTSHRDLKHFVLYSSYAAHGGNISQASYAAGNLYLEALSRRRRRAGRPGLTVALGHIADEGYVARSGMTQSLITYGILPISADSALAAMNVLLTEGADAAGIGRYDWGLARNVLATLNAPRFSALVPHDEEHNGRTRGDLLRDLAAATPSEATGIIADTLARMLADIMQLEADRIEPHQPLQELGIDSLMGTELLGRLRQQFDVEIPPLELLKGGGTLTALAQMVQARLGIHTDQSPA</sequence>
<dbReference type="SMART" id="SM01294">
    <property type="entry name" value="PKS_PP_betabranch"/>
    <property type="match status" value="1"/>
</dbReference>
<feature type="region of interest" description="Disordered" evidence="8">
    <location>
        <begin position="1774"/>
        <end position="1804"/>
    </location>
</feature>
<dbReference type="PANTHER" id="PTHR43775:SF37">
    <property type="entry name" value="SI:DKEY-61P9.11"/>
    <property type="match status" value="1"/>
</dbReference>
<dbReference type="InterPro" id="IPR016039">
    <property type="entry name" value="Thiolase-like"/>
</dbReference>
<dbReference type="Gene3D" id="3.40.366.10">
    <property type="entry name" value="Malonyl-Coenzyme A Acyl Carrier Protein, domain 2"/>
    <property type="match status" value="1"/>
</dbReference>
<dbReference type="Pfam" id="PF21089">
    <property type="entry name" value="PKS_DH_N"/>
    <property type="match status" value="1"/>
</dbReference>
<dbReference type="InterPro" id="IPR014043">
    <property type="entry name" value="Acyl_transferase_dom"/>
</dbReference>
<dbReference type="Gene3D" id="3.10.129.110">
    <property type="entry name" value="Polyketide synthase dehydratase"/>
    <property type="match status" value="1"/>
</dbReference>
<dbReference type="Gene3D" id="3.40.50.720">
    <property type="entry name" value="NAD(P)-binding Rossmann-like Domain"/>
    <property type="match status" value="3"/>
</dbReference>
<evidence type="ECO:0000256" key="2">
    <source>
        <dbReference type="ARBA" id="ARBA00022553"/>
    </source>
</evidence>
<dbReference type="InterPro" id="IPR029063">
    <property type="entry name" value="SAM-dependent_MTases_sf"/>
</dbReference>
<evidence type="ECO:0000256" key="5">
    <source>
        <dbReference type="ARBA" id="ARBA00023268"/>
    </source>
</evidence>
<dbReference type="Pfam" id="PF00109">
    <property type="entry name" value="ketoacyl-synt"/>
    <property type="match status" value="1"/>
</dbReference>
<dbReference type="PROSITE" id="PS00012">
    <property type="entry name" value="PHOSPHOPANTETHEINE"/>
    <property type="match status" value="1"/>
</dbReference>
<keyword evidence="1" id="KW-0596">Phosphopantetheine</keyword>
<feature type="domain" description="PKS/mFAS DH" evidence="11">
    <location>
        <begin position="920"/>
        <end position="1196"/>
    </location>
</feature>
<dbReference type="Pfam" id="PF08659">
    <property type="entry name" value="KR"/>
    <property type="match status" value="1"/>
</dbReference>
<dbReference type="Pfam" id="PF00698">
    <property type="entry name" value="Acyl_transf_1"/>
    <property type="match status" value="1"/>
</dbReference>
<dbReference type="PROSITE" id="PS50075">
    <property type="entry name" value="CARRIER"/>
    <property type="match status" value="1"/>
</dbReference>
<dbReference type="InterPro" id="IPR006162">
    <property type="entry name" value="Ppantetheine_attach_site"/>
</dbReference>
<dbReference type="Gene3D" id="3.90.180.10">
    <property type="entry name" value="Medium-chain alcohol dehydrogenases, catalytic domain"/>
    <property type="match status" value="1"/>
</dbReference>
<dbReference type="Pfam" id="PF00550">
    <property type="entry name" value="PP-binding"/>
    <property type="match status" value="1"/>
</dbReference>
<feature type="region of interest" description="N-terminal hotdog fold" evidence="7">
    <location>
        <begin position="920"/>
        <end position="1039"/>
    </location>
</feature>
<dbReference type="Pfam" id="PF00107">
    <property type="entry name" value="ADH_zinc_N"/>
    <property type="match status" value="1"/>
</dbReference>
<dbReference type="SUPFAM" id="SSF50129">
    <property type="entry name" value="GroES-like"/>
    <property type="match status" value="1"/>
</dbReference>
<evidence type="ECO:0000256" key="3">
    <source>
        <dbReference type="ARBA" id="ARBA00022679"/>
    </source>
</evidence>
<dbReference type="InterPro" id="IPR013217">
    <property type="entry name" value="Methyltransf_12"/>
</dbReference>
<dbReference type="PANTHER" id="PTHR43775">
    <property type="entry name" value="FATTY ACID SYNTHASE"/>
    <property type="match status" value="1"/>
</dbReference>
<evidence type="ECO:0000256" key="1">
    <source>
        <dbReference type="ARBA" id="ARBA00022450"/>
    </source>
</evidence>
<evidence type="ECO:0000256" key="7">
    <source>
        <dbReference type="PROSITE-ProRule" id="PRU01363"/>
    </source>
</evidence>
<dbReference type="InterPro" id="IPR057326">
    <property type="entry name" value="KR_dom"/>
</dbReference>
<dbReference type="InterPro" id="IPR042104">
    <property type="entry name" value="PKS_dehydratase_sf"/>
</dbReference>
<dbReference type="SMART" id="SM00826">
    <property type="entry name" value="PKS_DH"/>
    <property type="match status" value="1"/>
</dbReference>
<dbReference type="InterPro" id="IPR001227">
    <property type="entry name" value="Ac_transferase_dom_sf"/>
</dbReference>
<keyword evidence="4" id="KW-0521">NADP</keyword>
<feature type="active site" description="Proton donor; for dehydratase activity" evidence="7">
    <location>
        <position position="1113"/>
    </location>
</feature>
<gene>
    <name evidence="12" type="ORF">GCM10010411_90320</name>
</gene>
<dbReference type="EMBL" id="BAAATD010000021">
    <property type="protein sequence ID" value="GAA2636906.1"/>
    <property type="molecule type" value="Genomic_DNA"/>
</dbReference>
<dbReference type="PROSITE" id="PS52019">
    <property type="entry name" value="PKS_MFAS_DH"/>
    <property type="match status" value="1"/>
</dbReference>
<dbReference type="InterPro" id="IPR049900">
    <property type="entry name" value="PKS_mFAS_DH"/>
</dbReference>
<dbReference type="InterPro" id="IPR020806">
    <property type="entry name" value="PKS_PP-bd"/>
</dbReference>
<feature type="domain" description="Ketosynthase family 3 (KS3)" evidence="10">
    <location>
        <begin position="9"/>
        <end position="433"/>
    </location>
</feature>
<feature type="domain" description="Carrier" evidence="9">
    <location>
        <begin position="2460"/>
        <end position="2535"/>
    </location>
</feature>
<dbReference type="SUPFAM" id="SSF53335">
    <property type="entry name" value="S-adenosyl-L-methionine-dependent methyltransferases"/>
    <property type="match status" value="1"/>
</dbReference>
<dbReference type="InterPro" id="IPR049551">
    <property type="entry name" value="PKS_DH_C"/>
</dbReference>
<dbReference type="InterPro" id="IPR002364">
    <property type="entry name" value="Quin_OxRdtase/zeta-crystal_CS"/>
</dbReference>
<feature type="compositionally biased region" description="Basic and acidic residues" evidence="8">
    <location>
        <begin position="1779"/>
        <end position="1800"/>
    </location>
</feature>
<dbReference type="Pfam" id="PF08242">
    <property type="entry name" value="Methyltransf_12"/>
    <property type="match status" value="1"/>
</dbReference>
<dbReference type="InterPro" id="IPR050091">
    <property type="entry name" value="PKS_NRPS_Biosynth_Enz"/>
</dbReference>
<accession>A0ABN3QW43</accession>
<dbReference type="InterPro" id="IPR013149">
    <property type="entry name" value="ADH-like_C"/>
</dbReference>
<keyword evidence="3" id="KW-0808">Transferase</keyword>
<comment type="caution">
    <text evidence="12">The sequence shown here is derived from an EMBL/GenBank/DDBJ whole genome shotgun (WGS) entry which is preliminary data.</text>
</comment>
<dbReference type="InterPro" id="IPR013154">
    <property type="entry name" value="ADH-like_N"/>
</dbReference>
<dbReference type="InterPro" id="IPR013968">
    <property type="entry name" value="PKS_KR"/>
</dbReference>
<dbReference type="SMART" id="SM00829">
    <property type="entry name" value="PKS_ER"/>
    <property type="match status" value="1"/>
</dbReference>
<name>A0ABN3QW43_9ACTN</name>
<evidence type="ECO:0000256" key="4">
    <source>
        <dbReference type="ARBA" id="ARBA00022857"/>
    </source>
</evidence>
<dbReference type="InterPro" id="IPR018201">
    <property type="entry name" value="Ketoacyl_synth_AS"/>
</dbReference>
<dbReference type="InterPro" id="IPR020843">
    <property type="entry name" value="ER"/>
</dbReference>
<dbReference type="InterPro" id="IPR032821">
    <property type="entry name" value="PKS_assoc"/>
</dbReference>
<reference evidence="12 13" key="1">
    <citation type="journal article" date="2019" name="Int. J. Syst. Evol. Microbiol.">
        <title>The Global Catalogue of Microorganisms (GCM) 10K type strain sequencing project: providing services to taxonomists for standard genome sequencing and annotation.</title>
        <authorList>
            <consortium name="The Broad Institute Genomics Platform"/>
            <consortium name="The Broad Institute Genome Sequencing Center for Infectious Disease"/>
            <person name="Wu L."/>
            <person name="Ma J."/>
        </authorList>
    </citation>
    <scope>NUCLEOTIDE SEQUENCE [LARGE SCALE GENOMIC DNA]</scope>
    <source>
        <strain evidence="12 13">JCM 6833</strain>
    </source>
</reference>
<dbReference type="SUPFAM" id="SSF51735">
    <property type="entry name" value="NAD(P)-binding Rossmann-fold domains"/>
    <property type="match status" value="3"/>
</dbReference>
<dbReference type="Proteomes" id="UP001501509">
    <property type="component" value="Unassembled WGS sequence"/>
</dbReference>
<feature type="active site" description="Proton acceptor; for dehydratase activity" evidence="7">
    <location>
        <position position="949"/>
    </location>
</feature>
<keyword evidence="5" id="KW-0511">Multifunctional enzyme</keyword>
<organism evidence="12 13">
    <name type="scientific">Actinomadura fulvescens</name>
    <dbReference type="NCBI Taxonomy" id="46160"/>
    <lineage>
        <taxon>Bacteria</taxon>
        <taxon>Bacillati</taxon>
        <taxon>Actinomycetota</taxon>
        <taxon>Actinomycetes</taxon>
        <taxon>Streptosporangiales</taxon>
        <taxon>Thermomonosporaceae</taxon>
        <taxon>Actinomadura</taxon>
    </lineage>
</organism>
<dbReference type="InterPro" id="IPR016035">
    <property type="entry name" value="Acyl_Trfase/lysoPLipase"/>
</dbReference>
<dbReference type="SUPFAM" id="SSF55048">
    <property type="entry name" value="Probable ACP-binding domain of malonyl-CoA ACP transacylase"/>
    <property type="match status" value="1"/>
</dbReference>
<dbReference type="InterPro" id="IPR036736">
    <property type="entry name" value="ACP-like_sf"/>
</dbReference>
<dbReference type="InterPro" id="IPR020807">
    <property type="entry name" value="PKS_DH"/>
</dbReference>
<dbReference type="Pfam" id="PF16197">
    <property type="entry name" value="KAsynt_C_assoc"/>
    <property type="match status" value="1"/>
</dbReference>
<dbReference type="Gene3D" id="3.30.70.3290">
    <property type="match status" value="1"/>
</dbReference>
<keyword evidence="2" id="KW-0597">Phosphoprotein</keyword>
<dbReference type="InterPro" id="IPR020841">
    <property type="entry name" value="PKS_Beta-ketoAc_synthase_dom"/>
</dbReference>
<dbReference type="SMART" id="SM00823">
    <property type="entry name" value="PKS_PP"/>
    <property type="match status" value="1"/>
</dbReference>
<dbReference type="PROSITE" id="PS00606">
    <property type="entry name" value="KS3_1"/>
    <property type="match status" value="1"/>
</dbReference>
<dbReference type="PROSITE" id="PS01162">
    <property type="entry name" value="QOR_ZETA_CRYSTAL"/>
    <property type="match status" value="1"/>
</dbReference>
<dbReference type="Pfam" id="PF14765">
    <property type="entry name" value="PS-DH"/>
    <property type="match status" value="1"/>
</dbReference>
<evidence type="ECO:0000259" key="10">
    <source>
        <dbReference type="PROSITE" id="PS52004"/>
    </source>
</evidence>
<dbReference type="SUPFAM" id="SSF53901">
    <property type="entry name" value="Thiolase-like"/>
    <property type="match status" value="1"/>
</dbReference>
<dbReference type="InterPro" id="IPR036291">
    <property type="entry name" value="NAD(P)-bd_dom_sf"/>
</dbReference>
<dbReference type="Pfam" id="PF02801">
    <property type="entry name" value="Ketoacyl-synt_C"/>
    <property type="match status" value="1"/>
</dbReference>
<dbReference type="SMART" id="SM00827">
    <property type="entry name" value="PKS_AT"/>
    <property type="match status" value="1"/>
</dbReference>
<keyword evidence="13" id="KW-1185">Reference proteome</keyword>
<dbReference type="InterPro" id="IPR014031">
    <property type="entry name" value="Ketoacyl_synth_C"/>
</dbReference>
<evidence type="ECO:0000256" key="6">
    <source>
        <dbReference type="ARBA" id="ARBA00023315"/>
    </source>
</evidence>
<dbReference type="Gene3D" id="3.40.50.150">
    <property type="entry name" value="Vaccinia Virus protein VP39"/>
    <property type="match status" value="1"/>
</dbReference>
<dbReference type="SUPFAM" id="SSF52151">
    <property type="entry name" value="FabD/lysophospholipase-like"/>
    <property type="match status" value="1"/>
</dbReference>
<dbReference type="InterPro" id="IPR016036">
    <property type="entry name" value="Malonyl_transacylase_ACP-bd"/>
</dbReference>
<dbReference type="Pfam" id="PF08240">
    <property type="entry name" value="ADH_N"/>
    <property type="match status" value="1"/>
</dbReference>
<dbReference type="InterPro" id="IPR014030">
    <property type="entry name" value="Ketoacyl_synth_N"/>
</dbReference>
<dbReference type="CDD" id="cd05195">
    <property type="entry name" value="enoyl_red"/>
    <property type="match status" value="1"/>
</dbReference>
<dbReference type="Gene3D" id="1.10.1200.10">
    <property type="entry name" value="ACP-like"/>
    <property type="match status" value="1"/>
</dbReference>
<feature type="region of interest" description="C-terminal hotdog fold" evidence="7">
    <location>
        <begin position="1053"/>
        <end position="1196"/>
    </location>
</feature>
<proteinExistence type="predicted"/>